<gene>
    <name evidence="2" type="ORF">KPC_2841</name>
</gene>
<proteinExistence type="predicted"/>
<keyword evidence="2" id="KW-0489">Methyltransferase</keyword>
<feature type="domain" description="Methyltransferase" evidence="1">
    <location>
        <begin position="55"/>
        <end position="173"/>
    </location>
</feature>
<dbReference type="GO" id="GO:0032259">
    <property type="term" value="P:methylation"/>
    <property type="evidence" value="ECO:0007669"/>
    <property type="project" value="UniProtKB-KW"/>
</dbReference>
<dbReference type="Gene3D" id="3.40.50.150">
    <property type="entry name" value="Vaccinia Virus protein VP39"/>
    <property type="match status" value="1"/>
</dbReference>
<dbReference type="SUPFAM" id="SSF53335">
    <property type="entry name" value="S-adenosyl-L-methionine-dependent methyltransferases"/>
    <property type="match status" value="1"/>
</dbReference>
<dbReference type="CDD" id="cd02440">
    <property type="entry name" value="AdoMet_MTases"/>
    <property type="match status" value="1"/>
</dbReference>
<sequence>MENHMTTIQDVDSPIDLKNPYDAEQWANEANQIRPWRVDFFNFYVNYIQENKAMDCRILEIGSGPGFLAKLILSQCLKVSYTAFDFSNAMHQLAQSKMTCSELNRAEFIIGDFKKDNWNKNLAKYDVIIIHQALHELRHKAYAYRFHKTVHTLLADEAVYFVCDHIIAENGMSNTELFMNKVEHFQSLSEAGFSNVTLMFEKNALCLFKAQH</sequence>
<organism evidence="2 3">
    <name type="scientific">Acinetobacter stercoris</name>
    <dbReference type="NCBI Taxonomy" id="2126983"/>
    <lineage>
        <taxon>Bacteria</taxon>
        <taxon>Pseudomonadati</taxon>
        <taxon>Pseudomonadota</taxon>
        <taxon>Gammaproteobacteria</taxon>
        <taxon>Moraxellales</taxon>
        <taxon>Moraxellaceae</taxon>
        <taxon>Acinetobacter</taxon>
    </lineage>
</organism>
<dbReference type="InParanoid" id="A0A2U3N202"/>
<accession>A0A2U3N202</accession>
<dbReference type="GO" id="GO:0008168">
    <property type="term" value="F:methyltransferase activity"/>
    <property type="evidence" value="ECO:0007669"/>
    <property type="project" value="UniProtKB-KW"/>
</dbReference>
<protein>
    <submittedName>
        <fullName evidence="2">Methyltransferase domain protein</fullName>
    </submittedName>
</protein>
<dbReference type="AlphaFoldDB" id="A0A2U3N202"/>
<keyword evidence="2" id="KW-0808">Transferase</keyword>
<reference evidence="3" key="1">
    <citation type="submission" date="2018-03" db="EMBL/GenBank/DDBJ databases">
        <authorList>
            <person name="Blom J."/>
        </authorList>
    </citation>
    <scope>NUCLEOTIDE SEQUENCE [LARGE SCALE GENOMIC DNA]</scope>
    <source>
        <strain evidence="3">KPC-SM-21</strain>
    </source>
</reference>
<evidence type="ECO:0000259" key="1">
    <source>
        <dbReference type="Pfam" id="PF13847"/>
    </source>
</evidence>
<dbReference type="EMBL" id="OOGT01000159">
    <property type="protein sequence ID" value="SPL71663.1"/>
    <property type="molecule type" value="Genomic_DNA"/>
</dbReference>
<dbReference type="InterPro" id="IPR025714">
    <property type="entry name" value="Methyltranfer_dom"/>
</dbReference>
<evidence type="ECO:0000313" key="3">
    <source>
        <dbReference type="Proteomes" id="UP000245974"/>
    </source>
</evidence>
<name>A0A2U3N202_9GAMM</name>
<dbReference type="Pfam" id="PF13847">
    <property type="entry name" value="Methyltransf_31"/>
    <property type="match status" value="1"/>
</dbReference>
<dbReference type="Proteomes" id="UP000245974">
    <property type="component" value="Unassembled WGS sequence"/>
</dbReference>
<keyword evidence="3" id="KW-1185">Reference proteome</keyword>
<dbReference type="InterPro" id="IPR029063">
    <property type="entry name" value="SAM-dependent_MTases_sf"/>
</dbReference>
<evidence type="ECO:0000313" key="2">
    <source>
        <dbReference type="EMBL" id="SPL71663.1"/>
    </source>
</evidence>